<dbReference type="AlphaFoldDB" id="A0A9D5JT73"/>
<dbReference type="InterPro" id="IPR043128">
    <property type="entry name" value="Rev_trsase/Diguanyl_cyclase"/>
</dbReference>
<dbReference type="Gene3D" id="3.30.70.270">
    <property type="match status" value="1"/>
</dbReference>
<feature type="domain" description="GGDEF" evidence="3">
    <location>
        <begin position="336"/>
        <end position="469"/>
    </location>
</feature>
<sequence length="469" mass="53534">MQNTMNTDALVQRVEFQRLVEIYTRSERPVLEKLGEVIRETADSVAATFYAEMLAIQETKPFLDNELVNKRLHRSLAGWLKMLFAPLTEEDVKNHILHQYQIGGVHDRINVPMSLVNHGLRVLKRECSRQVLSSDQIEAKDMPEALMLLNELLDYSAALINESYLKGLVENERNAQSLRMHVSTHSLAIECERLRSVLLDWLRNVLTLLYEGRAEDLQKLPSIYLSNFGLWVTYKAELLFSDSPEVIAGLKEQIQKIDASLRRAVECCLPKQPKPFTEAVTALNDHVTHTVWLLSSFVDRALEAEDGRDPLTRLFNRRYLPTIMQRTIQISLKHQIPFAILMLDIDHFKRVNDTYGHESGDSILEQFSQILTSNVRANDFVFRHGGEEFLVLLSGVEVNVARHIAEQLRLKIAQQPFKLGGRSQQIQITASIGVASHDGHPDYERLISRADHALYEAKSSGRNRVVIAL</sequence>
<gene>
    <name evidence="4" type="ORF">GF339_04065</name>
</gene>
<dbReference type="InterPro" id="IPR029787">
    <property type="entry name" value="Nucleotide_cyclase"/>
</dbReference>
<dbReference type="PANTHER" id="PTHR45138:SF9">
    <property type="entry name" value="DIGUANYLATE CYCLASE DGCM-RELATED"/>
    <property type="match status" value="1"/>
</dbReference>
<dbReference type="Pfam" id="PF00990">
    <property type="entry name" value="GGDEF"/>
    <property type="match status" value="1"/>
</dbReference>
<dbReference type="NCBIfam" id="TIGR00254">
    <property type="entry name" value="GGDEF"/>
    <property type="match status" value="1"/>
</dbReference>
<dbReference type="Gene3D" id="1.10.490.10">
    <property type="entry name" value="Globins"/>
    <property type="match status" value="1"/>
</dbReference>
<dbReference type="GO" id="GO:0043709">
    <property type="term" value="P:cell adhesion involved in single-species biofilm formation"/>
    <property type="evidence" value="ECO:0007669"/>
    <property type="project" value="TreeGrafter"/>
</dbReference>
<name>A0A9D5JT73_9BACT</name>
<dbReference type="InterPro" id="IPR050469">
    <property type="entry name" value="Diguanylate_Cyclase"/>
</dbReference>
<evidence type="ECO:0000259" key="3">
    <source>
        <dbReference type="PROSITE" id="PS50887"/>
    </source>
</evidence>
<accession>A0A9D5JT73</accession>
<dbReference type="Pfam" id="PF11563">
    <property type="entry name" value="Protoglobin"/>
    <property type="match status" value="1"/>
</dbReference>
<proteinExistence type="predicted"/>
<evidence type="ECO:0000256" key="1">
    <source>
        <dbReference type="ARBA" id="ARBA00015125"/>
    </source>
</evidence>
<dbReference type="GO" id="GO:0019825">
    <property type="term" value="F:oxygen binding"/>
    <property type="evidence" value="ECO:0007669"/>
    <property type="project" value="InterPro"/>
</dbReference>
<evidence type="ECO:0000256" key="2">
    <source>
        <dbReference type="ARBA" id="ARBA00029839"/>
    </source>
</evidence>
<dbReference type="InterPro" id="IPR044398">
    <property type="entry name" value="Globin-sensor_dom"/>
</dbReference>
<dbReference type="CDD" id="cd01949">
    <property type="entry name" value="GGDEF"/>
    <property type="match status" value="1"/>
</dbReference>
<dbReference type="InterPro" id="IPR012292">
    <property type="entry name" value="Globin/Proto"/>
</dbReference>
<dbReference type="GO" id="GO:0020037">
    <property type="term" value="F:heme binding"/>
    <property type="evidence" value="ECO:0007669"/>
    <property type="project" value="InterPro"/>
</dbReference>
<dbReference type="SUPFAM" id="SSF55073">
    <property type="entry name" value="Nucleotide cyclase"/>
    <property type="match status" value="1"/>
</dbReference>
<dbReference type="EMBL" id="WJJP01000125">
    <property type="protein sequence ID" value="MBD3323735.1"/>
    <property type="molecule type" value="Genomic_DNA"/>
</dbReference>
<reference evidence="4" key="1">
    <citation type="submission" date="2019-11" db="EMBL/GenBank/DDBJ databases">
        <title>Microbial mats filling the niche in hypersaline microbial mats.</title>
        <authorList>
            <person name="Wong H.L."/>
            <person name="Macleod F.I."/>
            <person name="White R.A. III"/>
            <person name="Burns B.P."/>
        </authorList>
    </citation>
    <scope>NUCLEOTIDE SEQUENCE</scope>
    <source>
        <strain evidence="4">Rbin_158</strain>
    </source>
</reference>
<dbReference type="GO" id="GO:0005886">
    <property type="term" value="C:plasma membrane"/>
    <property type="evidence" value="ECO:0007669"/>
    <property type="project" value="TreeGrafter"/>
</dbReference>
<dbReference type="PANTHER" id="PTHR45138">
    <property type="entry name" value="REGULATORY COMPONENTS OF SENSORY TRANSDUCTION SYSTEM"/>
    <property type="match status" value="1"/>
</dbReference>
<dbReference type="PROSITE" id="PS50887">
    <property type="entry name" value="GGDEF"/>
    <property type="match status" value="1"/>
</dbReference>
<protein>
    <recommendedName>
        <fullName evidence="1">Diguanylate cyclase DosC</fullName>
    </recommendedName>
    <alternativeName>
        <fullName evidence="2">Direct oxygen-sensing cyclase</fullName>
    </alternativeName>
</protein>
<dbReference type="GO" id="GO:1902201">
    <property type="term" value="P:negative regulation of bacterial-type flagellum-dependent cell motility"/>
    <property type="evidence" value="ECO:0007669"/>
    <property type="project" value="TreeGrafter"/>
</dbReference>
<comment type="caution">
    <text evidence="4">The sequence shown here is derived from an EMBL/GenBank/DDBJ whole genome shotgun (WGS) entry which is preliminary data.</text>
</comment>
<dbReference type="GO" id="GO:0052621">
    <property type="term" value="F:diguanylate cyclase activity"/>
    <property type="evidence" value="ECO:0007669"/>
    <property type="project" value="TreeGrafter"/>
</dbReference>
<evidence type="ECO:0000313" key="5">
    <source>
        <dbReference type="Proteomes" id="UP000649604"/>
    </source>
</evidence>
<dbReference type="InterPro" id="IPR009050">
    <property type="entry name" value="Globin-like_sf"/>
</dbReference>
<dbReference type="SUPFAM" id="SSF46458">
    <property type="entry name" value="Globin-like"/>
    <property type="match status" value="1"/>
</dbReference>
<dbReference type="InterPro" id="IPR000160">
    <property type="entry name" value="GGDEF_dom"/>
</dbReference>
<organism evidence="4 5">
    <name type="scientific">candidate division KSB3 bacterium</name>
    <dbReference type="NCBI Taxonomy" id="2044937"/>
    <lineage>
        <taxon>Bacteria</taxon>
        <taxon>candidate division KSB3</taxon>
    </lineage>
</organism>
<dbReference type="SMART" id="SM00267">
    <property type="entry name" value="GGDEF"/>
    <property type="match status" value="1"/>
</dbReference>
<dbReference type="FunFam" id="3.30.70.270:FF:000001">
    <property type="entry name" value="Diguanylate cyclase domain protein"/>
    <property type="match status" value="1"/>
</dbReference>
<evidence type="ECO:0000313" key="4">
    <source>
        <dbReference type="EMBL" id="MBD3323735.1"/>
    </source>
</evidence>
<dbReference type="Proteomes" id="UP000649604">
    <property type="component" value="Unassembled WGS sequence"/>
</dbReference>